<accession>A0AAW8DJM9</accession>
<reference evidence="3 5" key="1">
    <citation type="submission" date="2023-07" db="EMBL/GenBank/DDBJ databases">
        <title>Sorghum-associated microbial communities from plants grown in Nebraska, USA.</title>
        <authorList>
            <person name="Schachtman D."/>
        </authorList>
    </citation>
    <scope>NUCLEOTIDE SEQUENCE</scope>
    <source>
        <strain evidence="3">DS1006</strain>
        <strain evidence="4 5">DS1016</strain>
    </source>
</reference>
<keyword evidence="5" id="KW-1185">Reference proteome</keyword>
<dbReference type="PANTHER" id="PTHR38588">
    <property type="entry name" value="BLL0334 PROTEIN"/>
    <property type="match status" value="1"/>
</dbReference>
<dbReference type="EMBL" id="JAUSRG010000014">
    <property type="protein sequence ID" value="MDP9906810.1"/>
    <property type="molecule type" value="Genomic_DNA"/>
</dbReference>
<evidence type="ECO:0000313" key="5">
    <source>
        <dbReference type="Proteomes" id="UP001230951"/>
    </source>
</evidence>
<evidence type="ECO:0000256" key="2">
    <source>
        <dbReference type="SAM" id="Phobius"/>
    </source>
</evidence>
<dbReference type="CDD" id="cd07823">
    <property type="entry name" value="SRPBCC_5"/>
    <property type="match status" value="1"/>
</dbReference>
<proteinExistence type="predicted"/>
<evidence type="ECO:0000313" key="4">
    <source>
        <dbReference type="EMBL" id="MDQ0182415.1"/>
    </source>
</evidence>
<dbReference type="SUPFAM" id="SSF55961">
    <property type="entry name" value="Bet v1-like"/>
    <property type="match status" value="1"/>
</dbReference>
<keyword evidence="2" id="KW-0472">Membrane</keyword>
<dbReference type="Proteomes" id="UP001230951">
    <property type="component" value="Unassembled WGS sequence"/>
</dbReference>
<protein>
    <submittedName>
        <fullName evidence="3">Carbon monoxide dehydrogenase subunit G</fullName>
    </submittedName>
</protein>
<feature type="region of interest" description="Disordered" evidence="1">
    <location>
        <begin position="151"/>
        <end position="188"/>
    </location>
</feature>
<organism evidence="3 6">
    <name type="scientific">Arthrobacter bambusae</name>
    <dbReference type="NCBI Taxonomy" id="1338426"/>
    <lineage>
        <taxon>Bacteria</taxon>
        <taxon>Bacillati</taxon>
        <taxon>Actinomycetota</taxon>
        <taxon>Actinomycetes</taxon>
        <taxon>Micrococcales</taxon>
        <taxon>Micrococcaceae</taxon>
        <taxon>Arthrobacter</taxon>
    </lineage>
</organism>
<dbReference type="InterPro" id="IPR023393">
    <property type="entry name" value="START-like_dom_sf"/>
</dbReference>
<dbReference type="RefSeq" id="WP_306963346.1">
    <property type="nucleotide sequence ID" value="NZ_JAUSRG010000014.1"/>
</dbReference>
<feature type="compositionally biased region" description="Low complexity" evidence="1">
    <location>
        <begin position="157"/>
        <end position="188"/>
    </location>
</feature>
<evidence type="ECO:0000256" key="1">
    <source>
        <dbReference type="SAM" id="MobiDB-lite"/>
    </source>
</evidence>
<evidence type="ECO:0000313" key="3">
    <source>
        <dbReference type="EMBL" id="MDP9906810.1"/>
    </source>
</evidence>
<dbReference type="PANTHER" id="PTHR38588:SF1">
    <property type="entry name" value="BLL0334 PROTEIN"/>
    <property type="match status" value="1"/>
</dbReference>
<name>A0AAW8DJM9_9MICC</name>
<comment type="caution">
    <text evidence="3">The sequence shown here is derived from an EMBL/GenBank/DDBJ whole genome shotgun (WGS) entry which is preliminary data.</text>
</comment>
<keyword evidence="2" id="KW-1133">Transmembrane helix</keyword>
<sequence>MELKHHFVVPSSLEDTWHSFNQLEDIAPCFPGATLTSVSGEQFTGTVKVKLGPIAMIYTGTGEFLERNQETHTVVISATGKDKRGNGTAGATVTAVLTPDGDGTAVDVTTDMNVTGKPAQFGRGVIQDISDKLLEQFVQCVIGKAGGGAPSEIEPDAGASAASAGSGTATGEVAQPGEPAAGAAAGPAAVGPAAGSAAQVVEPPAAPVPAAAAAPAPRSAPLASSSELDLGSAVWPVLVRRFGPVLCAAAVVVLVAWLVRRRGRN</sequence>
<dbReference type="Gene3D" id="3.30.530.20">
    <property type="match status" value="1"/>
</dbReference>
<dbReference type="InterPro" id="IPR010419">
    <property type="entry name" value="CO_DH_gsu"/>
</dbReference>
<dbReference type="Proteomes" id="UP001242995">
    <property type="component" value="Unassembled WGS sequence"/>
</dbReference>
<gene>
    <name evidence="3" type="ORF">J2S90_003797</name>
    <name evidence="4" type="ORF">J2S93_003868</name>
</gene>
<feature type="transmembrane region" description="Helical" evidence="2">
    <location>
        <begin position="242"/>
        <end position="259"/>
    </location>
</feature>
<keyword evidence="2" id="KW-0812">Transmembrane</keyword>
<dbReference type="AlphaFoldDB" id="A0AAW8DJM9"/>
<dbReference type="EMBL" id="JAUSTF010000012">
    <property type="protein sequence ID" value="MDQ0182415.1"/>
    <property type="molecule type" value="Genomic_DNA"/>
</dbReference>
<evidence type="ECO:0000313" key="6">
    <source>
        <dbReference type="Proteomes" id="UP001242995"/>
    </source>
</evidence>
<dbReference type="Pfam" id="PF06240">
    <property type="entry name" value="COXG"/>
    <property type="match status" value="1"/>
</dbReference>